<evidence type="ECO:0000259" key="3">
    <source>
        <dbReference type="Pfam" id="PF26571"/>
    </source>
</evidence>
<dbReference type="Pfam" id="PF01551">
    <property type="entry name" value="Peptidase_M23"/>
    <property type="match status" value="1"/>
</dbReference>
<dbReference type="PANTHER" id="PTHR21666:SF270">
    <property type="entry name" value="MUREIN HYDROLASE ACTIVATOR ENVC"/>
    <property type="match status" value="1"/>
</dbReference>
<accession>A0A849HJZ0</accession>
<gene>
    <name evidence="4" type="ORF">HJG52_20000</name>
</gene>
<reference evidence="4 5" key="1">
    <citation type="submission" date="2020-04" db="EMBL/GenBank/DDBJ databases">
        <title>Knoellia sp. isolate from air conditioner.</title>
        <authorList>
            <person name="Chea S."/>
            <person name="Kim D.-U."/>
        </authorList>
    </citation>
    <scope>NUCLEOTIDE SEQUENCE [LARGE SCALE GENOMIC DNA]</scope>
    <source>
        <strain evidence="4 5">DB2414S</strain>
    </source>
</reference>
<organism evidence="4 5">
    <name type="scientific">Knoellia koreensis</name>
    <dbReference type="NCBI Taxonomy" id="2730921"/>
    <lineage>
        <taxon>Bacteria</taxon>
        <taxon>Bacillati</taxon>
        <taxon>Actinomycetota</taxon>
        <taxon>Actinomycetes</taxon>
        <taxon>Micrococcales</taxon>
        <taxon>Intrasporangiaceae</taxon>
        <taxon>Knoellia</taxon>
    </lineage>
</organism>
<proteinExistence type="predicted"/>
<comment type="caution">
    <text evidence="4">The sequence shown here is derived from an EMBL/GenBank/DDBJ whole genome shotgun (WGS) entry which is preliminary data.</text>
</comment>
<dbReference type="RefSeq" id="WP_171245397.1">
    <property type="nucleotide sequence ID" value="NZ_JABEPQ010000008.1"/>
</dbReference>
<dbReference type="AlphaFoldDB" id="A0A849HJZ0"/>
<dbReference type="EMBL" id="JABEPQ010000008">
    <property type="protein sequence ID" value="NNM48275.1"/>
    <property type="molecule type" value="Genomic_DNA"/>
</dbReference>
<name>A0A849HJZ0_9MICO</name>
<sequence length="481" mass="50102">MSSGGQSSGLRTVAITALVIPALILAFLFGIVLISDTTSQAACGPTGTALTVDPASVPEGPIAGYDHEQLVNAAHIMLAAQKLGLSARDQQIGVSTAMGESSLRVLDYGDDVGPDSRGLFQQRDNGAWGSYSDRMDPFISATNFFRVEMTIAGRESMEPTLVSNAVQRNADPYHYARFWEPAGAVVTALGGVQQAAAPAANAGAGGSEYSLGPVHPQTAIVANTVGPMFGFVTIGGYRESARDPNGHPSGLALDFMTNDIPNGRTAGDNLAKYLQDHAADLGVDYIIWLQRIWSTDRADEGWRPMEDRGSPTQNHMDHVHLNLTGKGSSAIPGCETGLPGEVSLAGWALPAQGPLNSDFGPRSSPGGIGSTYHRGIDLGGGGCYGPIWAANTGQVVRAGPAGGYGNLIEIDHGSGVHTRYGHMFNDGVLAKVGDQVTAGQQIAKVGTTGTSTGCHLHFEVLVDGQQVDPQAFLAQVGVTIK</sequence>
<dbReference type="Gene3D" id="2.70.70.10">
    <property type="entry name" value="Glucose Permease (Domain IIA)"/>
    <property type="match status" value="1"/>
</dbReference>
<dbReference type="InterPro" id="IPR016047">
    <property type="entry name" value="M23ase_b-sheet_dom"/>
</dbReference>
<dbReference type="Proteomes" id="UP000588586">
    <property type="component" value="Unassembled WGS sequence"/>
</dbReference>
<feature type="transmembrane region" description="Helical" evidence="1">
    <location>
        <begin position="12"/>
        <end position="34"/>
    </location>
</feature>
<evidence type="ECO:0000259" key="2">
    <source>
        <dbReference type="Pfam" id="PF01551"/>
    </source>
</evidence>
<dbReference type="InterPro" id="IPR011055">
    <property type="entry name" value="Dup_hybrid_motif"/>
</dbReference>
<keyword evidence="1" id="KW-1133">Transmembrane helix</keyword>
<evidence type="ECO:0000313" key="5">
    <source>
        <dbReference type="Proteomes" id="UP000588586"/>
    </source>
</evidence>
<dbReference type="Pfam" id="PF26571">
    <property type="entry name" value="VldE"/>
    <property type="match status" value="1"/>
</dbReference>
<dbReference type="PANTHER" id="PTHR21666">
    <property type="entry name" value="PEPTIDASE-RELATED"/>
    <property type="match status" value="1"/>
</dbReference>
<keyword evidence="1" id="KW-0472">Membrane</keyword>
<keyword evidence="5" id="KW-1185">Reference proteome</keyword>
<dbReference type="InterPro" id="IPR050570">
    <property type="entry name" value="Cell_wall_metabolism_enzyme"/>
</dbReference>
<feature type="domain" description="M23ase beta-sheet core" evidence="2">
    <location>
        <begin position="372"/>
        <end position="469"/>
    </location>
</feature>
<dbReference type="CDD" id="cd12797">
    <property type="entry name" value="M23_peptidase"/>
    <property type="match status" value="1"/>
</dbReference>
<evidence type="ECO:0000256" key="1">
    <source>
        <dbReference type="SAM" id="Phobius"/>
    </source>
</evidence>
<keyword evidence="1" id="KW-0812">Transmembrane</keyword>
<dbReference type="InterPro" id="IPR058593">
    <property type="entry name" value="ARB_07466-like_C"/>
</dbReference>
<evidence type="ECO:0000313" key="4">
    <source>
        <dbReference type="EMBL" id="NNM48275.1"/>
    </source>
</evidence>
<dbReference type="SUPFAM" id="SSF51261">
    <property type="entry name" value="Duplicated hybrid motif"/>
    <property type="match status" value="1"/>
</dbReference>
<protein>
    <submittedName>
        <fullName evidence="4">M23 family metallopeptidase</fullName>
    </submittedName>
</protein>
<dbReference type="GO" id="GO:0004222">
    <property type="term" value="F:metalloendopeptidase activity"/>
    <property type="evidence" value="ECO:0007669"/>
    <property type="project" value="TreeGrafter"/>
</dbReference>
<feature type="domain" description="ARB-07466-like C-terminal" evidence="3">
    <location>
        <begin position="212"/>
        <end position="316"/>
    </location>
</feature>